<organism evidence="1 2">
    <name type="scientific">Herbaspirillum rubrisubalbicans</name>
    <dbReference type="NCBI Taxonomy" id="80842"/>
    <lineage>
        <taxon>Bacteria</taxon>
        <taxon>Pseudomonadati</taxon>
        <taxon>Pseudomonadota</taxon>
        <taxon>Betaproteobacteria</taxon>
        <taxon>Burkholderiales</taxon>
        <taxon>Oxalobacteraceae</taxon>
        <taxon>Herbaspirillum</taxon>
    </lineage>
</organism>
<proteinExistence type="predicted"/>
<accession>A0AAD0XFI6</accession>
<evidence type="ECO:0000313" key="2">
    <source>
        <dbReference type="Proteomes" id="UP000269199"/>
    </source>
</evidence>
<reference evidence="1 2" key="1">
    <citation type="submission" date="2017-11" db="EMBL/GenBank/DDBJ databases">
        <title>Complete genome sequence of Herbaspirillum rubrisubalbicans DSM 11543.</title>
        <authorList>
            <person name="Chen M."/>
            <person name="An Q."/>
        </authorList>
    </citation>
    <scope>NUCLEOTIDE SEQUENCE [LARGE SCALE GENOMIC DNA]</scope>
    <source>
        <strain evidence="1 2">DSM 11543</strain>
    </source>
</reference>
<protein>
    <submittedName>
        <fullName evidence="1">Uncharacterized protein</fullName>
    </submittedName>
</protein>
<dbReference type="Proteomes" id="UP000269199">
    <property type="component" value="Chromosome"/>
</dbReference>
<evidence type="ECO:0000313" key="1">
    <source>
        <dbReference type="EMBL" id="AYR24246.1"/>
    </source>
</evidence>
<gene>
    <name evidence="1" type="ORF">RC54_10585</name>
</gene>
<name>A0AAD0XFI6_9BURK</name>
<dbReference type="AlphaFoldDB" id="A0AAD0XFI6"/>
<dbReference type="EMBL" id="CP024996">
    <property type="protein sequence ID" value="AYR24246.1"/>
    <property type="molecule type" value="Genomic_DNA"/>
</dbReference>
<sequence length="206" mass="22489">MTCLGQLPYIFAKLDAVAFKALEKKFSGAFSFSKPEGAGCCYYFRSHTTKGNVMAVESKFHQAASTVGARLLDFQALDELGRGLVSALSHPTGVAADLIEDACLVSIGSYPYVLETQVGEVQLHTNTFLTAGRQAAVAFKFFHEDHASCESPVYELQFDFTGRIIYATYPLGHSEVPSSEDADTLKEFAYFLKASVLEAVLEGMIR</sequence>